<dbReference type="InterPro" id="IPR029058">
    <property type="entry name" value="AB_hydrolase_fold"/>
</dbReference>
<feature type="domain" description="Carrier" evidence="6">
    <location>
        <begin position="200"/>
        <end position="277"/>
    </location>
</feature>
<dbReference type="InterPro" id="IPR036736">
    <property type="entry name" value="ACP-like_sf"/>
</dbReference>
<feature type="region of interest" description="Disordered" evidence="5">
    <location>
        <begin position="144"/>
        <end position="168"/>
    </location>
</feature>
<feature type="region of interest" description="C-terminal hotdog fold" evidence="4">
    <location>
        <begin position="1"/>
        <end position="139"/>
    </location>
</feature>
<sequence>MVEYADFMQGVLKITCKDTEIVGLVSLPVTQHAPESKNELTICDPVAIDNFLQVAGFYINFLLQDQSNIVYVCSHIEEFKHHDWARKQHHGPWIISCKRMVRDGNRMTCDILAIETRTEKAAVTIAGACFVGVPTSSLSTTLSSLESGKETSHKGVPQRMKQTKTHRWPVESNAKTWAEADVHSRHPSFYGSVEPPEHQEPKDECFTQLCQLLSDMTDVPRDEMQPESRLELIGVDSLMTIEALGEIERVFHMKILVSDFDRMENLGSLCSYIKANSPKVFEAGDCSEARSPAQPGTVDAPVASSPNRPVSIPPSPPVPVQSSRARRLQNALEAVWAQQDCILRETHLASFTRHVHPQMAKLGVQYIVEAFEELGCSLSAIPEGGAIDLQCLSGRKQLLCQLYSILEHASLLQSQGTQMVRSGVPVSREPSIEILQKVLSEFPRHHSETALLGRMGPHLGACLSGKGDPLRLLFGDTAAKELITEVYTDSPVFAAGTRLLVTFLLELLSSETWPNPLNILEVGGGVGATTRSVIDMLEGIGRAFEYTFTDISSSLVITAETRFPNMKDKMIFQVLDIETEPDDITVGYYDIIISTNAIHATKSLKQSCRNVHNMLRKDGVFCLVELTRNVEAYDIVFGQLDGWWRFEDGRTHPLADIECWKKSLYDAKFLNINWTGSDESEDSDLIRLITASGICEDPDAREGGKGKPTTMETIMFKEVDRTPLYADIYYPEEIVQSKCQRPIALLVHGGGHVMLSRKDIRPFQTQHLLRSGLIPVAVDHRLCPETSIISGAMNDLCHALAWARNVLPKLALKRHDVVPDGTKIVVIGWSTGGMLAMSLGWTAPQRGLDPPEGILAFYSPTDYQDKWWKEPHFPWRTSEADMAREYDLWEGVREAPITGYNVASSRAPGGWMSTLDARARIPLHMNWTAQTLPVLLGLMSSERKVQRDRLMRQQSGSKSRITLAEPSEASVREISALAQIRAGKYHSPTYLLHGSEDEFIPWQQSHSTYEALVEKGIPAGISVVERGGHIFEMLGVAGDDGKVWQAVLDGYEFVFKLVGIDSDLSSV</sequence>
<dbReference type="InterPro" id="IPR009081">
    <property type="entry name" value="PP-bd_ACP"/>
</dbReference>
<evidence type="ECO:0000256" key="4">
    <source>
        <dbReference type="PROSITE-ProRule" id="PRU01363"/>
    </source>
</evidence>
<proteinExistence type="predicted"/>
<evidence type="ECO:0008006" key="10">
    <source>
        <dbReference type="Google" id="ProtNLM"/>
    </source>
</evidence>
<dbReference type="Pfam" id="PF07859">
    <property type="entry name" value="Abhydrolase_3"/>
    <property type="match status" value="1"/>
</dbReference>
<name>A0AA43QLW9_9LECA</name>
<evidence type="ECO:0000256" key="1">
    <source>
        <dbReference type="ARBA" id="ARBA00022450"/>
    </source>
</evidence>
<keyword evidence="9" id="KW-1185">Reference proteome</keyword>
<dbReference type="Pfam" id="PF18558">
    <property type="entry name" value="HTH_51"/>
    <property type="match status" value="1"/>
</dbReference>
<protein>
    <recommendedName>
        <fullName evidence="10">Carrier domain-containing protein</fullName>
    </recommendedName>
</protein>
<dbReference type="Pfam" id="PF00550">
    <property type="entry name" value="PP-binding"/>
    <property type="match status" value="1"/>
</dbReference>
<dbReference type="InterPro" id="IPR006162">
    <property type="entry name" value="Ppantetheine_attach_site"/>
</dbReference>
<accession>A0AA43QLW9</accession>
<keyword evidence="2" id="KW-0597">Phosphoprotein</keyword>
<keyword evidence="1" id="KW-0596">Phosphopantetheine</keyword>
<dbReference type="Gene3D" id="3.10.129.110">
    <property type="entry name" value="Polyketide synthase dehydratase"/>
    <property type="match status" value="1"/>
</dbReference>
<evidence type="ECO:0000256" key="2">
    <source>
        <dbReference type="ARBA" id="ARBA00022553"/>
    </source>
</evidence>
<dbReference type="GO" id="GO:0016787">
    <property type="term" value="F:hydrolase activity"/>
    <property type="evidence" value="ECO:0007669"/>
    <property type="project" value="InterPro"/>
</dbReference>
<evidence type="ECO:0000256" key="3">
    <source>
        <dbReference type="ARBA" id="ARBA00022679"/>
    </source>
</evidence>
<dbReference type="PANTHER" id="PTHR45681:SF6">
    <property type="entry name" value="POLYKETIDE SYNTHASE 37"/>
    <property type="match status" value="1"/>
</dbReference>
<dbReference type="EMBL" id="JAPUFD010000004">
    <property type="protein sequence ID" value="MDI1486710.1"/>
    <property type="molecule type" value="Genomic_DNA"/>
</dbReference>
<evidence type="ECO:0000259" key="6">
    <source>
        <dbReference type="PROSITE" id="PS50075"/>
    </source>
</evidence>
<dbReference type="GO" id="GO:0016740">
    <property type="term" value="F:transferase activity"/>
    <property type="evidence" value="ECO:0007669"/>
    <property type="project" value="UniProtKB-KW"/>
</dbReference>
<dbReference type="Gene3D" id="3.40.50.150">
    <property type="entry name" value="Vaccinia Virus protein VP39"/>
    <property type="match status" value="1"/>
</dbReference>
<gene>
    <name evidence="8" type="ORF">OHK93_005970</name>
</gene>
<dbReference type="InterPro" id="IPR050444">
    <property type="entry name" value="Polyketide_Synthase"/>
</dbReference>
<dbReference type="InterPro" id="IPR013094">
    <property type="entry name" value="AB_hydrolase_3"/>
</dbReference>
<dbReference type="PROSITE" id="PS52019">
    <property type="entry name" value="PKS_MFAS_DH"/>
    <property type="match status" value="1"/>
</dbReference>
<feature type="domain" description="PKS/mFAS DH" evidence="7">
    <location>
        <begin position="1"/>
        <end position="139"/>
    </location>
</feature>
<dbReference type="CDD" id="cd02440">
    <property type="entry name" value="AdoMet_MTases"/>
    <property type="match status" value="1"/>
</dbReference>
<dbReference type="Proteomes" id="UP001161017">
    <property type="component" value="Unassembled WGS sequence"/>
</dbReference>
<dbReference type="SUPFAM" id="SSF47336">
    <property type="entry name" value="ACP-like"/>
    <property type="match status" value="1"/>
</dbReference>
<evidence type="ECO:0000313" key="9">
    <source>
        <dbReference type="Proteomes" id="UP001161017"/>
    </source>
</evidence>
<dbReference type="InterPro" id="IPR042104">
    <property type="entry name" value="PKS_dehydratase_sf"/>
</dbReference>
<comment type="caution">
    <text evidence="4">Lacks conserved residue(s) required for the propagation of feature annotation.</text>
</comment>
<feature type="region of interest" description="N-terminal hotdog fold" evidence="4">
    <location>
        <position position="1"/>
    </location>
</feature>
<comment type="caution">
    <text evidence="8">The sequence shown here is derived from an EMBL/GenBank/DDBJ whole genome shotgun (WGS) entry which is preliminary data.</text>
</comment>
<reference evidence="8" key="1">
    <citation type="journal article" date="2023" name="Genome Biol. Evol.">
        <title>First Whole Genome Sequence and Flow Cytometry Genome Size Data for the Lichen-Forming Fungus Ramalina farinacea (Ascomycota).</title>
        <authorList>
            <person name="Llewellyn T."/>
            <person name="Mian S."/>
            <person name="Hill R."/>
            <person name="Leitch I.J."/>
            <person name="Gaya E."/>
        </authorList>
    </citation>
    <scope>NUCLEOTIDE SEQUENCE</scope>
    <source>
        <strain evidence="8">LIQ254RAFAR</strain>
    </source>
</reference>
<dbReference type="InterPro" id="IPR041068">
    <property type="entry name" value="HTH_51"/>
</dbReference>
<dbReference type="InterPro" id="IPR029063">
    <property type="entry name" value="SAM-dependent_MTases_sf"/>
</dbReference>
<dbReference type="AlphaFoldDB" id="A0AA43QLW9"/>
<dbReference type="Gene3D" id="1.10.1200.10">
    <property type="entry name" value="ACP-like"/>
    <property type="match status" value="1"/>
</dbReference>
<evidence type="ECO:0000256" key="5">
    <source>
        <dbReference type="SAM" id="MobiDB-lite"/>
    </source>
</evidence>
<dbReference type="InterPro" id="IPR013217">
    <property type="entry name" value="Methyltransf_12"/>
</dbReference>
<dbReference type="PROSITE" id="PS00012">
    <property type="entry name" value="PHOSPHOPANTETHEINE"/>
    <property type="match status" value="1"/>
</dbReference>
<organism evidence="8 9">
    <name type="scientific">Ramalina farinacea</name>
    <dbReference type="NCBI Taxonomy" id="258253"/>
    <lineage>
        <taxon>Eukaryota</taxon>
        <taxon>Fungi</taxon>
        <taxon>Dikarya</taxon>
        <taxon>Ascomycota</taxon>
        <taxon>Pezizomycotina</taxon>
        <taxon>Lecanoromycetes</taxon>
        <taxon>OSLEUM clade</taxon>
        <taxon>Lecanoromycetidae</taxon>
        <taxon>Lecanorales</taxon>
        <taxon>Lecanorineae</taxon>
        <taxon>Ramalinaceae</taxon>
        <taxon>Ramalina</taxon>
    </lineage>
</organism>
<dbReference type="SUPFAM" id="SSF53474">
    <property type="entry name" value="alpha/beta-Hydrolases"/>
    <property type="match status" value="1"/>
</dbReference>
<dbReference type="PROSITE" id="PS50075">
    <property type="entry name" value="CARRIER"/>
    <property type="match status" value="1"/>
</dbReference>
<dbReference type="SUPFAM" id="SSF53335">
    <property type="entry name" value="S-adenosyl-L-methionine-dependent methyltransferases"/>
    <property type="match status" value="1"/>
</dbReference>
<keyword evidence="3" id="KW-0808">Transferase</keyword>
<dbReference type="InterPro" id="IPR049900">
    <property type="entry name" value="PKS_mFAS_DH"/>
</dbReference>
<evidence type="ECO:0000313" key="8">
    <source>
        <dbReference type="EMBL" id="MDI1486710.1"/>
    </source>
</evidence>
<evidence type="ECO:0000259" key="7">
    <source>
        <dbReference type="PROSITE" id="PS52019"/>
    </source>
</evidence>
<dbReference type="Pfam" id="PF08242">
    <property type="entry name" value="Methyltransf_12"/>
    <property type="match status" value="1"/>
</dbReference>
<feature type="region of interest" description="Disordered" evidence="5">
    <location>
        <begin position="286"/>
        <end position="321"/>
    </location>
</feature>
<dbReference type="PANTHER" id="PTHR45681">
    <property type="entry name" value="POLYKETIDE SYNTHASE 44-RELATED"/>
    <property type="match status" value="1"/>
</dbReference>
<dbReference type="Gene3D" id="3.40.50.1820">
    <property type="entry name" value="alpha/beta hydrolase"/>
    <property type="match status" value="1"/>
</dbReference>